<reference evidence="1 2" key="1">
    <citation type="submission" date="2015-09" db="EMBL/GenBank/DDBJ databases">
        <title>Genome sequence of the marine flavobacterium Croceitalea dokdonensis DOKDO 023 that contains proton- and sodium-pumping rhodopsins.</title>
        <authorList>
            <person name="Kwon S.-K."/>
            <person name="Lee H.K."/>
            <person name="Kwak M.-J."/>
            <person name="Kim J.F."/>
        </authorList>
    </citation>
    <scope>NUCLEOTIDE SEQUENCE [LARGE SCALE GENOMIC DNA]</scope>
    <source>
        <strain evidence="1 2">DOKDO 023</strain>
    </source>
</reference>
<sequence>MTVLFASGKSTTTVWLNPLKHDVVCFFMMVVGYQVPNF</sequence>
<name>A0A0P7B141_9FLAO</name>
<dbReference type="AlphaFoldDB" id="A0A0P7B141"/>
<accession>A0A0P7B141</accession>
<evidence type="ECO:0000313" key="2">
    <source>
        <dbReference type="Proteomes" id="UP000050280"/>
    </source>
</evidence>
<proteinExistence type="predicted"/>
<comment type="caution">
    <text evidence="1">The sequence shown here is derived from an EMBL/GenBank/DDBJ whole genome shotgun (WGS) entry which is preliminary data.</text>
</comment>
<dbReference type="EMBL" id="LDJX01000004">
    <property type="protein sequence ID" value="KPM31665.1"/>
    <property type="molecule type" value="Genomic_DNA"/>
</dbReference>
<dbReference type="Proteomes" id="UP000050280">
    <property type="component" value="Unassembled WGS sequence"/>
</dbReference>
<keyword evidence="2" id="KW-1185">Reference proteome</keyword>
<protein>
    <submittedName>
        <fullName evidence="1">Uncharacterized protein</fullName>
    </submittedName>
</protein>
<organism evidence="1 2">
    <name type="scientific">Croceitalea dokdonensis DOKDO 023</name>
    <dbReference type="NCBI Taxonomy" id="1300341"/>
    <lineage>
        <taxon>Bacteria</taxon>
        <taxon>Pseudomonadati</taxon>
        <taxon>Bacteroidota</taxon>
        <taxon>Flavobacteriia</taxon>
        <taxon>Flavobacteriales</taxon>
        <taxon>Flavobacteriaceae</taxon>
        <taxon>Croceitalea</taxon>
    </lineage>
</organism>
<evidence type="ECO:0000313" key="1">
    <source>
        <dbReference type="EMBL" id="KPM31665.1"/>
    </source>
</evidence>
<gene>
    <name evidence="1" type="ORF">I595_2161</name>
</gene>